<dbReference type="PROSITE" id="PS51371">
    <property type="entry name" value="CBS"/>
    <property type="match status" value="2"/>
</dbReference>
<dbReference type="InterPro" id="IPR000644">
    <property type="entry name" value="CBS_dom"/>
</dbReference>
<evidence type="ECO:0000313" key="6">
    <source>
        <dbReference type="EMBL" id="MFC7188578.1"/>
    </source>
</evidence>
<feature type="binding site" evidence="3">
    <location>
        <position position="175"/>
    </location>
    <ligand>
        <name>Zn(2+)</name>
        <dbReference type="ChEBI" id="CHEBI:29105"/>
    </ligand>
</feature>
<proteinExistence type="predicted"/>
<evidence type="ECO:0000256" key="2">
    <source>
        <dbReference type="PROSITE-ProRule" id="PRU00703"/>
    </source>
</evidence>
<evidence type="ECO:0000256" key="1">
    <source>
        <dbReference type="ARBA" id="ARBA00023122"/>
    </source>
</evidence>
<keyword evidence="3" id="KW-0408">Iron</keyword>
<gene>
    <name evidence="6" type="ORF">ACFQL7_01040</name>
</gene>
<name>A0ABD5YH71_9EURY</name>
<protein>
    <submittedName>
        <fullName evidence="6">CBS domain-containing protein</fullName>
    </submittedName>
</protein>
<dbReference type="SMART" id="SM00116">
    <property type="entry name" value="CBS"/>
    <property type="match status" value="2"/>
</dbReference>
<dbReference type="EMBL" id="JBHTAX010000001">
    <property type="protein sequence ID" value="MFC7188578.1"/>
    <property type="molecule type" value="Genomic_DNA"/>
</dbReference>
<feature type="binding site" evidence="3">
    <location>
        <position position="175"/>
    </location>
    <ligand>
        <name>Fe cation</name>
        <dbReference type="ChEBI" id="CHEBI:24875"/>
    </ligand>
</feature>
<feature type="domain" description="CBS" evidence="4">
    <location>
        <begin position="74"/>
        <end position="130"/>
    </location>
</feature>
<feature type="binding site" evidence="3">
    <location>
        <position position="153"/>
    </location>
    <ligand>
        <name>Zn(2+)</name>
        <dbReference type="ChEBI" id="CHEBI:29105"/>
    </ligand>
</feature>
<feature type="binding site" evidence="3">
    <location>
        <position position="172"/>
    </location>
    <ligand>
        <name>Zn(2+)</name>
        <dbReference type="ChEBI" id="CHEBI:29105"/>
    </ligand>
</feature>
<dbReference type="AlphaFoldDB" id="A0ABD5YH71"/>
<comment type="caution">
    <text evidence="6">The sequence shown here is derived from an EMBL/GenBank/DDBJ whole genome shotgun (WGS) entry which is preliminary data.</text>
</comment>
<feature type="binding site" evidence="3">
    <location>
        <position position="156"/>
    </location>
    <ligand>
        <name>Fe cation</name>
        <dbReference type="ChEBI" id="CHEBI:24875"/>
    </ligand>
</feature>
<dbReference type="Pfam" id="PF00571">
    <property type="entry name" value="CBS"/>
    <property type="match status" value="2"/>
</dbReference>
<evidence type="ECO:0000256" key="3">
    <source>
        <dbReference type="PROSITE-ProRule" id="PRU01249"/>
    </source>
</evidence>
<dbReference type="InterPro" id="IPR044065">
    <property type="entry name" value="ACP_MB"/>
</dbReference>
<feature type="binding site" evidence="3">
    <location>
        <position position="153"/>
    </location>
    <ligand>
        <name>Fe cation</name>
        <dbReference type="ChEBI" id="CHEBI:24875"/>
    </ligand>
</feature>
<evidence type="ECO:0000313" key="7">
    <source>
        <dbReference type="Proteomes" id="UP001596417"/>
    </source>
</evidence>
<dbReference type="RefSeq" id="WP_248904029.1">
    <property type="nucleotide sequence ID" value="NZ_CP109979.1"/>
</dbReference>
<dbReference type="Gene3D" id="3.10.580.10">
    <property type="entry name" value="CBS-domain"/>
    <property type="match status" value="1"/>
</dbReference>
<dbReference type="PANTHER" id="PTHR43080:SF2">
    <property type="entry name" value="CBS DOMAIN-CONTAINING PROTEIN"/>
    <property type="match status" value="1"/>
</dbReference>
<dbReference type="Proteomes" id="UP001596417">
    <property type="component" value="Unassembled WGS sequence"/>
</dbReference>
<sequence>MESHMTVRDVLLPEFVGASESDTVQASARLLLEERANHLVVLRGNDPVGLVSVRRLLQQYVDGDAADTTLGDVMTDEYETITPDISVSAAADRFVGASRPLLVMDNGTLIGLLTERDLLTAPHSEPSDDTIFVEEKGSNPTPIDEATADQGICEACGAFTRTLTVTDGRSLCSDCQDV</sequence>
<keyword evidence="3" id="KW-0862">Zinc</keyword>
<dbReference type="InterPro" id="IPR051257">
    <property type="entry name" value="Diverse_CBS-Domain"/>
</dbReference>
<feature type="binding site" evidence="3">
    <location>
        <position position="156"/>
    </location>
    <ligand>
        <name>Zn(2+)</name>
        <dbReference type="ChEBI" id="CHEBI:29105"/>
    </ligand>
</feature>
<feature type="binding site" evidence="3">
    <location>
        <position position="172"/>
    </location>
    <ligand>
        <name>Fe cation</name>
        <dbReference type="ChEBI" id="CHEBI:24875"/>
    </ligand>
</feature>
<evidence type="ECO:0000259" key="4">
    <source>
        <dbReference type="PROSITE" id="PS51371"/>
    </source>
</evidence>
<dbReference type="InterPro" id="IPR046342">
    <property type="entry name" value="CBS_dom_sf"/>
</dbReference>
<feature type="domain" description="CBS" evidence="4">
    <location>
        <begin position="11"/>
        <end position="68"/>
    </location>
</feature>
<dbReference type="SUPFAM" id="SSF54631">
    <property type="entry name" value="CBS-domain pair"/>
    <property type="match status" value="1"/>
</dbReference>
<keyword evidence="1 2" id="KW-0129">CBS domain</keyword>
<keyword evidence="3" id="KW-0479">Metal-binding</keyword>
<reference evidence="6 7" key="1">
    <citation type="journal article" date="2019" name="Int. J. Syst. Evol. Microbiol.">
        <title>The Global Catalogue of Microorganisms (GCM) 10K type strain sequencing project: providing services to taxonomists for standard genome sequencing and annotation.</title>
        <authorList>
            <consortium name="The Broad Institute Genomics Platform"/>
            <consortium name="The Broad Institute Genome Sequencing Center for Infectious Disease"/>
            <person name="Wu L."/>
            <person name="Ma J."/>
        </authorList>
    </citation>
    <scope>NUCLEOTIDE SEQUENCE [LARGE SCALE GENOMIC DNA]</scope>
    <source>
        <strain evidence="6 7">RDMS1</strain>
    </source>
</reference>
<evidence type="ECO:0000259" key="5">
    <source>
        <dbReference type="PROSITE" id="PS51901"/>
    </source>
</evidence>
<keyword evidence="7" id="KW-1185">Reference proteome</keyword>
<dbReference type="PROSITE" id="PS51901">
    <property type="entry name" value="ACP_MB"/>
    <property type="match status" value="1"/>
</dbReference>
<dbReference type="PANTHER" id="PTHR43080">
    <property type="entry name" value="CBS DOMAIN-CONTAINING PROTEIN CBSX3, MITOCHONDRIAL"/>
    <property type="match status" value="1"/>
</dbReference>
<organism evidence="6 7">
    <name type="scientific">Halocatena marina</name>
    <dbReference type="NCBI Taxonomy" id="2934937"/>
    <lineage>
        <taxon>Archaea</taxon>
        <taxon>Methanobacteriati</taxon>
        <taxon>Methanobacteriota</taxon>
        <taxon>Stenosarchaea group</taxon>
        <taxon>Halobacteria</taxon>
        <taxon>Halobacteriales</taxon>
        <taxon>Natronomonadaceae</taxon>
        <taxon>Halocatena</taxon>
    </lineage>
</organism>
<dbReference type="GO" id="GO:0046872">
    <property type="term" value="F:metal ion binding"/>
    <property type="evidence" value="ECO:0007669"/>
    <property type="project" value="UniProtKB-KW"/>
</dbReference>
<dbReference type="GeneID" id="76198122"/>
<accession>A0ABD5YH71</accession>
<feature type="domain" description="ACP-type MB" evidence="5">
    <location>
        <begin position="148"/>
        <end position="178"/>
    </location>
</feature>